<evidence type="ECO:0000313" key="2">
    <source>
        <dbReference type="EMBL" id="KAE9398200.1"/>
    </source>
</evidence>
<proteinExistence type="predicted"/>
<evidence type="ECO:0000313" key="3">
    <source>
        <dbReference type="Proteomes" id="UP000799118"/>
    </source>
</evidence>
<dbReference type="EMBL" id="ML769486">
    <property type="protein sequence ID" value="KAE9398200.1"/>
    <property type="molecule type" value="Genomic_DNA"/>
</dbReference>
<dbReference type="Proteomes" id="UP000799118">
    <property type="component" value="Unassembled WGS sequence"/>
</dbReference>
<feature type="domain" description="DUF4470" evidence="1">
    <location>
        <begin position="133"/>
        <end position="225"/>
    </location>
</feature>
<protein>
    <recommendedName>
        <fullName evidence="1">DUF4470 domain-containing protein</fullName>
    </recommendedName>
</protein>
<name>A0A6A4HKI0_9AGAR</name>
<gene>
    <name evidence="2" type="ORF">BT96DRAFT_957684</name>
</gene>
<dbReference type="AlphaFoldDB" id="A0A6A4HKI0"/>
<evidence type="ECO:0000259" key="1">
    <source>
        <dbReference type="Pfam" id="PF14737"/>
    </source>
</evidence>
<organism evidence="2 3">
    <name type="scientific">Gymnopus androsaceus JB14</name>
    <dbReference type="NCBI Taxonomy" id="1447944"/>
    <lineage>
        <taxon>Eukaryota</taxon>
        <taxon>Fungi</taxon>
        <taxon>Dikarya</taxon>
        <taxon>Basidiomycota</taxon>
        <taxon>Agaricomycotina</taxon>
        <taxon>Agaricomycetes</taxon>
        <taxon>Agaricomycetidae</taxon>
        <taxon>Agaricales</taxon>
        <taxon>Marasmiineae</taxon>
        <taxon>Omphalotaceae</taxon>
        <taxon>Gymnopus</taxon>
    </lineage>
</organism>
<sequence>MYNTMIGRLQRQKSSEDTSCLAYQERPSQFLSLESLMSFGLGSGPYGEPITHLMCANYSTRALGQKRCSEQGFISCSRYCSERCQKQHWVRHSSICAHPYLEENWQPGWITQDRPPSFACSSTSFSPSSFIFPAVDILQLAQNEGEEAIYKDYKLCFATCGDIRNLVKTVNNLHKDYQGRIDVLLNNSDPIITNRNLVILYALLNPEPSIDEAAELAVHLMYSSALSAPGAAYLQRCLDDIYGSQFDGGDISFRVSLGTRGKGKIQSLQTIAGVKQPSEMFNSTYGLALALKNQRRVLDASENMDSWDRFLSKLRPNHRMAFKRFRETGVLAPFSADTGIFTHPNRLMFSSQGEWLGKSEFNPLQGWDASAVQASGAKIAMMESADIFGCLFFHLKSQFRQFAYQVKDLDINFFLTQFDPQILAKGISAGVIPTFEGACFDRVDTRNMMDEIGIRRCLADWGPLLNRGNDFASLLMHSRAWHYDRPHALARCNPHAALVIFTHKCLKIPSLKTKLKNVFTQGLRSPAFLAEENTGPVAAAFDLQLRSGHRIHPKRFGVPLDAHDHQLPDISKSEFYDLASLCEVDFSARFLEFGWTREKDNI</sequence>
<dbReference type="OrthoDB" id="5282002at2759"/>
<dbReference type="Pfam" id="PF14737">
    <property type="entry name" value="DUF4470"/>
    <property type="match status" value="1"/>
</dbReference>
<accession>A0A6A4HKI0</accession>
<dbReference type="Gene3D" id="6.10.140.2220">
    <property type="match status" value="1"/>
</dbReference>
<keyword evidence="3" id="KW-1185">Reference proteome</keyword>
<dbReference type="InterPro" id="IPR027974">
    <property type="entry name" value="DUF4470"/>
</dbReference>
<reference evidence="2" key="1">
    <citation type="journal article" date="2019" name="Environ. Microbiol.">
        <title>Fungal ecological strategies reflected in gene transcription - a case study of two litter decomposers.</title>
        <authorList>
            <person name="Barbi F."/>
            <person name="Kohler A."/>
            <person name="Barry K."/>
            <person name="Baskaran P."/>
            <person name="Daum C."/>
            <person name="Fauchery L."/>
            <person name="Ihrmark K."/>
            <person name="Kuo A."/>
            <person name="LaButti K."/>
            <person name="Lipzen A."/>
            <person name="Morin E."/>
            <person name="Grigoriev I.V."/>
            <person name="Henrissat B."/>
            <person name="Lindahl B."/>
            <person name="Martin F."/>
        </authorList>
    </citation>
    <scope>NUCLEOTIDE SEQUENCE</scope>
    <source>
        <strain evidence="2">JB14</strain>
    </source>
</reference>